<comment type="similarity">
    <text evidence="2">Belongs to the sirtuin family. Class I subfamily.</text>
</comment>
<dbReference type="Gene3D" id="3.30.1600.10">
    <property type="entry name" value="SIR2/SIRT2 'Small Domain"/>
    <property type="match status" value="1"/>
</dbReference>
<dbReference type="InterPro" id="IPR050134">
    <property type="entry name" value="NAD-dep_sirtuin_deacylases"/>
</dbReference>
<dbReference type="InterPro" id="IPR026590">
    <property type="entry name" value="Ssirtuin_cat_dom"/>
</dbReference>
<feature type="compositionally biased region" description="Low complexity" evidence="8">
    <location>
        <begin position="27"/>
        <end position="36"/>
    </location>
</feature>
<feature type="binding site" evidence="7">
    <location>
        <position position="368"/>
    </location>
    <ligand>
        <name>Zn(2+)</name>
        <dbReference type="ChEBI" id="CHEBI:29105"/>
    </ligand>
</feature>
<feature type="region of interest" description="Disordered" evidence="8">
    <location>
        <begin position="559"/>
        <end position="592"/>
    </location>
</feature>
<keyword evidence="5 7" id="KW-0862">Zinc</keyword>
<dbReference type="OMA" id="PTHEFIR"/>
<feature type="binding site" evidence="7">
    <location>
        <position position="344"/>
    </location>
    <ligand>
        <name>Zn(2+)</name>
        <dbReference type="ChEBI" id="CHEBI:29105"/>
    </ligand>
</feature>
<feature type="compositionally biased region" description="Low complexity" evidence="8">
    <location>
        <begin position="1"/>
        <end position="15"/>
    </location>
</feature>
<keyword evidence="4 7" id="KW-0479">Metal-binding</keyword>
<name>A0A1Y2M074_EPING</name>
<evidence type="ECO:0000313" key="10">
    <source>
        <dbReference type="EMBL" id="OSS49564.1"/>
    </source>
</evidence>
<dbReference type="InterPro" id="IPR003000">
    <property type="entry name" value="Sirtuin"/>
</dbReference>
<dbReference type="Proteomes" id="UP000193240">
    <property type="component" value="Unassembled WGS sequence"/>
</dbReference>
<feature type="binding site" evidence="7">
    <location>
        <position position="347"/>
    </location>
    <ligand>
        <name>Zn(2+)</name>
        <dbReference type="ChEBI" id="CHEBI:29105"/>
    </ligand>
</feature>
<dbReference type="Gene3D" id="3.40.50.1220">
    <property type="entry name" value="TPP-binding domain"/>
    <property type="match status" value="1"/>
</dbReference>
<protein>
    <recommendedName>
        <fullName evidence="9">Deacetylase sirtuin-type domain-containing protein</fullName>
    </recommendedName>
</protein>
<dbReference type="STRING" id="105696.A0A1Y2M074"/>
<sequence>MAAQTPTARAPTASADDAHAHAHADRQPASAASNRNGNGGDRGRGRDAIKHGGRGDGGGGGDGDGDGALERRGGGDASASARRDDAAAAAAAAARGDDEDDADDVEGAMWETASLFEEILDDVAALGTAASTAETCSADEARQLRQRLHAVGASQFVMENITSEKMTARKLCTAFNVRIPRFLDDAPDESFYQLLGLAINRELNKRPRLDAYRDLDDAARLLQGRRNIMVITGAGISTSLGIPDFRSKNTGFYSRLRQMGYDEPEQVFDIHNFDDDPRIFYQLAGDIVPDLKKWTPTHQFIRLLQDKDKLLTNYTQNIDNVEANAGIRKEKLIQCHGSWATATCRKCKFNVPGEDIFPAVRAMKPAECRRCVDELASQKQGKKRKRASNGQPARKKRSSDEDSESDGAFDIPQPGVMKPDITFFGEALPNDFFDRLKDVDRDKVDLVIVMGTSMKVAPVSEIPNFLPRDVPQIFISRDPIHHINFDIQLLGDCDVIVAELARRAGWTLEHDMLPADQTVDVACINEEDHEYSVKLRNAKPVVEPQTELKLEALKKAELERGSEGAVGAKNEGEGENAKAGEENKYKPGTAAV</sequence>
<evidence type="ECO:0000256" key="8">
    <source>
        <dbReference type="SAM" id="MobiDB-lite"/>
    </source>
</evidence>
<evidence type="ECO:0000256" key="4">
    <source>
        <dbReference type="ARBA" id="ARBA00022723"/>
    </source>
</evidence>
<evidence type="ECO:0000256" key="7">
    <source>
        <dbReference type="PROSITE-ProRule" id="PRU00236"/>
    </source>
</evidence>
<evidence type="ECO:0000256" key="2">
    <source>
        <dbReference type="ARBA" id="ARBA00006924"/>
    </source>
</evidence>
<evidence type="ECO:0000256" key="1">
    <source>
        <dbReference type="ARBA" id="ARBA00001947"/>
    </source>
</evidence>
<dbReference type="PROSITE" id="PS50305">
    <property type="entry name" value="SIRTUIN"/>
    <property type="match status" value="1"/>
</dbReference>
<feature type="compositionally biased region" description="Basic and acidic residues" evidence="8">
    <location>
        <begin position="41"/>
        <end position="54"/>
    </location>
</feature>
<dbReference type="PANTHER" id="PTHR11085">
    <property type="entry name" value="NAD-DEPENDENT PROTEIN DEACYLASE SIRTUIN-5, MITOCHONDRIAL-RELATED"/>
    <property type="match status" value="1"/>
</dbReference>
<dbReference type="SUPFAM" id="SSF52467">
    <property type="entry name" value="DHS-like NAD/FAD-binding domain"/>
    <property type="match status" value="1"/>
</dbReference>
<feature type="compositionally biased region" description="Basic residues" evidence="8">
    <location>
        <begin position="380"/>
        <end position="397"/>
    </location>
</feature>
<dbReference type="EMBL" id="KZ107843">
    <property type="protein sequence ID" value="OSS49564.1"/>
    <property type="molecule type" value="Genomic_DNA"/>
</dbReference>
<dbReference type="InterPro" id="IPR026591">
    <property type="entry name" value="Sirtuin_cat_small_dom_sf"/>
</dbReference>
<reference evidence="10 11" key="1">
    <citation type="journal article" date="2017" name="Genome Announc.">
        <title>Genome sequence of the saprophytic ascomycete Epicoccum nigrum ICMP 19927 strain isolated from New Zealand.</title>
        <authorList>
            <person name="Fokin M."/>
            <person name="Fleetwood D."/>
            <person name="Weir B.S."/>
            <person name="Villas-Boas S.G."/>
        </authorList>
    </citation>
    <scope>NUCLEOTIDE SEQUENCE [LARGE SCALE GENOMIC DNA]</scope>
    <source>
        <strain evidence="10 11">ICMP 19927</strain>
    </source>
</reference>
<dbReference type="PANTHER" id="PTHR11085:SF9">
    <property type="entry name" value="NAD-DEPENDENT PROTEIN DEACETYLASE SIRTUIN-1"/>
    <property type="match status" value="1"/>
</dbReference>
<dbReference type="GO" id="GO:0070403">
    <property type="term" value="F:NAD+ binding"/>
    <property type="evidence" value="ECO:0007669"/>
    <property type="project" value="InterPro"/>
</dbReference>
<dbReference type="InParanoid" id="A0A1Y2M074"/>
<gene>
    <name evidence="10" type="ORF">B5807_06242</name>
</gene>
<dbReference type="GO" id="GO:0005634">
    <property type="term" value="C:nucleus"/>
    <property type="evidence" value="ECO:0007669"/>
    <property type="project" value="TreeGrafter"/>
</dbReference>
<dbReference type="GO" id="GO:0046970">
    <property type="term" value="F:histone H4K16 deacetylase activity, NAD-dependent"/>
    <property type="evidence" value="ECO:0007669"/>
    <property type="project" value="TreeGrafter"/>
</dbReference>
<dbReference type="FunCoup" id="A0A1Y2M074">
    <property type="interactions" value="253"/>
</dbReference>
<keyword evidence="3" id="KW-0808">Transferase</keyword>
<keyword evidence="6" id="KW-0520">NAD</keyword>
<evidence type="ECO:0000259" key="9">
    <source>
        <dbReference type="PROSITE" id="PS50305"/>
    </source>
</evidence>
<dbReference type="InterPro" id="IPR029035">
    <property type="entry name" value="DHS-like_NAD/FAD-binding_dom"/>
</dbReference>
<evidence type="ECO:0000256" key="5">
    <source>
        <dbReference type="ARBA" id="ARBA00022833"/>
    </source>
</evidence>
<dbReference type="AlphaFoldDB" id="A0A1Y2M074"/>
<keyword evidence="11" id="KW-1185">Reference proteome</keyword>
<dbReference type="GO" id="GO:0046872">
    <property type="term" value="F:metal ion binding"/>
    <property type="evidence" value="ECO:0007669"/>
    <property type="project" value="UniProtKB-KW"/>
</dbReference>
<feature type="region of interest" description="Disordered" evidence="8">
    <location>
        <begin position="1"/>
        <end position="104"/>
    </location>
</feature>
<proteinExistence type="inferred from homology"/>
<evidence type="ECO:0000256" key="6">
    <source>
        <dbReference type="ARBA" id="ARBA00023027"/>
    </source>
</evidence>
<feature type="active site" description="Proton acceptor" evidence="7">
    <location>
        <position position="336"/>
    </location>
</feature>
<comment type="cofactor">
    <cofactor evidence="1">
        <name>Zn(2+)</name>
        <dbReference type="ChEBI" id="CHEBI:29105"/>
    </cofactor>
</comment>
<feature type="binding site" evidence="7">
    <location>
        <position position="371"/>
    </location>
    <ligand>
        <name>Zn(2+)</name>
        <dbReference type="ChEBI" id="CHEBI:29105"/>
    </ligand>
</feature>
<evidence type="ECO:0000313" key="11">
    <source>
        <dbReference type="Proteomes" id="UP000193240"/>
    </source>
</evidence>
<feature type="compositionally biased region" description="Basic and acidic residues" evidence="8">
    <location>
        <begin position="570"/>
        <end position="585"/>
    </location>
</feature>
<feature type="domain" description="Deacetylase sirtuin-type" evidence="9">
    <location>
        <begin position="208"/>
        <end position="507"/>
    </location>
</feature>
<accession>A0A1Y2M074</accession>
<dbReference type="Pfam" id="PF02146">
    <property type="entry name" value="SIR2"/>
    <property type="match status" value="1"/>
</dbReference>
<feature type="region of interest" description="Disordered" evidence="8">
    <location>
        <begin position="379"/>
        <end position="414"/>
    </location>
</feature>
<evidence type="ECO:0000256" key="3">
    <source>
        <dbReference type="ARBA" id="ARBA00022679"/>
    </source>
</evidence>
<feature type="compositionally biased region" description="Basic and acidic residues" evidence="8">
    <location>
        <begin position="16"/>
        <end position="26"/>
    </location>
</feature>
<organism evidence="10 11">
    <name type="scientific">Epicoccum nigrum</name>
    <name type="common">Soil fungus</name>
    <name type="synonym">Epicoccum purpurascens</name>
    <dbReference type="NCBI Taxonomy" id="105696"/>
    <lineage>
        <taxon>Eukaryota</taxon>
        <taxon>Fungi</taxon>
        <taxon>Dikarya</taxon>
        <taxon>Ascomycota</taxon>
        <taxon>Pezizomycotina</taxon>
        <taxon>Dothideomycetes</taxon>
        <taxon>Pleosporomycetidae</taxon>
        <taxon>Pleosporales</taxon>
        <taxon>Pleosporineae</taxon>
        <taxon>Didymellaceae</taxon>
        <taxon>Epicoccum</taxon>
    </lineage>
</organism>